<reference evidence="3" key="1">
    <citation type="journal article" date="2014" name="Int. J. Syst. Evol. Microbiol.">
        <title>Complete genome sequence of Corynebacterium casei LMG S-19264T (=DSM 44701T), isolated from a smear-ripened cheese.</title>
        <authorList>
            <consortium name="US DOE Joint Genome Institute (JGI-PGF)"/>
            <person name="Walter F."/>
            <person name="Albersmeier A."/>
            <person name="Kalinowski J."/>
            <person name="Ruckert C."/>
        </authorList>
    </citation>
    <scope>NUCLEOTIDE SEQUENCE</scope>
    <source>
        <strain evidence="3">CGMCC 4.7308</strain>
    </source>
</reference>
<dbReference type="InterPro" id="IPR009100">
    <property type="entry name" value="AcylCoA_DH/oxidase_NM_dom_sf"/>
</dbReference>
<evidence type="ECO:0000256" key="1">
    <source>
        <dbReference type="SAM" id="MobiDB-lite"/>
    </source>
</evidence>
<comment type="caution">
    <text evidence="3">The sequence shown here is derived from an EMBL/GenBank/DDBJ whole genome shotgun (WGS) entry which is preliminary data.</text>
</comment>
<evidence type="ECO:0000313" key="4">
    <source>
        <dbReference type="Proteomes" id="UP000655208"/>
    </source>
</evidence>
<feature type="region of interest" description="Disordered" evidence="1">
    <location>
        <begin position="1"/>
        <end position="38"/>
    </location>
</feature>
<dbReference type="Gene3D" id="2.40.110.10">
    <property type="entry name" value="Butyryl-CoA Dehydrogenase, subunit A, domain 2"/>
    <property type="match status" value="1"/>
</dbReference>
<dbReference type="EMBL" id="BMNA01000003">
    <property type="protein sequence ID" value="GGL97118.1"/>
    <property type="molecule type" value="Genomic_DNA"/>
</dbReference>
<feature type="transmembrane region" description="Helical" evidence="2">
    <location>
        <begin position="229"/>
        <end position="248"/>
    </location>
</feature>
<reference evidence="3" key="2">
    <citation type="submission" date="2020-09" db="EMBL/GenBank/DDBJ databases">
        <authorList>
            <person name="Sun Q."/>
            <person name="Zhou Y."/>
        </authorList>
    </citation>
    <scope>NUCLEOTIDE SEQUENCE</scope>
    <source>
        <strain evidence="3">CGMCC 4.7308</strain>
    </source>
</reference>
<gene>
    <name evidence="3" type="ORF">GCM10011594_15990</name>
</gene>
<dbReference type="GO" id="GO:0016627">
    <property type="term" value="F:oxidoreductase activity, acting on the CH-CH group of donors"/>
    <property type="evidence" value="ECO:0007669"/>
    <property type="project" value="InterPro"/>
</dbReference>
<dbReference type="Proteomes" id="UP000655208">
    <property type="component" value="Unassembled WGS sequence"/>
</dbReference>
<keyword evidence="2" id="KW-0812">Transmembrane</keyword>
<name>A0A917STL4_9ACTN</name>
<keyword evidence="2" id="KW-1133">Transmembrane helix</keyword>
<protein>
    <submittedName>
        <fullName evidence="3">Acyl-CoA dehydrogenase</fullName>
    </submittedName>
</protein>
<proteinExistence type="predicted"/>
<keyword evidence="2" id="KW-0472">Membrane</keyword>
<dbReference type="InterPro" id="IPR046373">
    <property type="entry name" value="Acyl-CoA_Oxase/DH_mid-dom_sf"/>
</dbReference>
<dbReference type="SUPFAM" id="SSF56645">
    <property type="entry name" value="Acyl-CoA dehydrogenase NM domain-like"/>
    <property type="match status" value="1"/>
</dbReference>
<evidence type="ECO:0000256" key="2">
    <source>
        <dbReference type="SAM" id="Phobius"/>
    </source>
</evidence>
<accession>A0A917STL4</accession>
<evidence type="ECO:0000313" key="3">
    <source>
        <dbReference type="EMBL" id="GGL97118.1"/>
    </source>
</evidence>
<dbReference type="SUPFAM" id="SSF47203">
    <property type="entry name" value="Acyl-CoA dehydrogenase C-terminal domain-like"/>
    <property type="match status" value="1"/>
</dbReference>
<dbReference type="AlphaFoldDB" id="A0A917STL4"/>
<keyword evidence="4" id="KW-1185">Reference proteome</keyword>
<sequence>MRTPPTPSPGARIRPPSPGAGTAAGVAPLLGALDSGPGDRASRSIEVARALGALVPAPGSGATAERWQVLADLSAADLTAGRVAEAHLDALAILEEGEVPDGDLLPLGVDAGSTWGVFAAEAPGARLTAAACQAHGPAGGDAEHTGWELAGVKPWCSLAGRLSHALVTAHVEGGRRLFAVPLRHPGVRVTDDPWVSRGLADVPSGPVVFDRVPAVPVGGTDWYLQRPGFAWGGIGVAACWFGGLLALARSLHRAARRRPPDQIALLHLGAADIAVHRCRCVLDDAARRVDAGAADGTQGTALALRVRSVVADAAEELLQRAGHALGPGPLTGDEDHARRVADLTVYVRQHHAERDLAARGSQVADSPVAPW</sequence>
<dbReference type="InterPro" id="IPR036250">
    <property type="entry name" value="AcylCo_DH-like_C"/>
</dbReference>
<organism evidence="3 4">
    <name type="scientific">Nakamurella endophytica</name>
    <dbReference type="NCBI Taxonomy" id="1748367"/>
    <lineage>
        <taxon>Bacteria</taxon>
        <taxon>Bacillati</taxon>
        <taxon>Actinomycetota</taxon>
        <taxon>Actinomycetes</taxon>
        <taxon>Nakamurellales</taxon>
        <taxon>Nakamurellaceae</taxon>
        <taxon>Nakamurella</taxon>
    </lineage>
</organism>